<dbReference type="KEGG" id="blen:NCTC4824_02337"/>
<feature type="transmembrane region" description="Helical" evidence="1">
    <location>
        <begin position="139"/>
        <end position="160"/>
    </location>
</feature>
<dbReference type="STRING" id="1348624.GCA_001591545_01388"/>
<feature type="transmembrane region" description="Helical" evidence="1">
    <location>
        <begin position="57"/>
        <end position="76"/>
    </location>
</feature>
<keyword evidence="1" id="KW-1133">Transmembrane helix</keyword>
<dbReference type="RefSeq" id="WP_066138803.1">
    <property type="nucleotide sequence ID" value="NZ_CBCSGM010000001.1"/>
</dbReference>
<dbReference type="Proteomes" id="UP000249134">
    <property type="component" value="Chromosome 1"/>
</dbReference>
<reference evidence="2 3" key="1">
    <citation type="submission" date="2018-06" db="EMBL/GenBank/DDBJ databases">
        <authorList>
            <consortium name="Pathogen Informatics"/>
            <person name="Doyle S."/>
        </authorList>
    </citation>
    <scope>NUCLEOTIDE SEQUENCE [LARGE SCALE GENOMIC DNA]</scope>
    <source>
        <strain evidence="2 3">NCTC4824</strain>
    </source>
</reference>
<feature type="transmembrane region" description="Helical" evidence="1">
    <location>
        <begin position="20"/>
        <end position="37"/>
    </location>
</feature>
<feature type="transmembrane region" description="Helical" evidence="1">
    <location>
        <begin position="228"/>
        <end position="249"/>
    </location>
</feature>
<proteinExistence type="predicted"/>
<gene>
    <name evidence="2" type="ORF">NCTC4824_02337</name>
</gene>
<evidence type="ECO:0000313" key="2">
    <source>
        <dbReference type="EMBL" id="SQI59373.1"/>
    </source>
</evidence>
<feature type="transmembrane region" description="Helical" evidence="1">
    <location>
        <begin position="167"/>
        <end position="185"/>
    </location>
</feature>
<accession>A0A2X4W8Q0</accession>
<feature type="transmembrane region" description="Helical" evidence="1">
    <location>
        <begin position="261"/>
        <end position="282"/>
    </location>
</feature>
<dbReference type="AlphaFoldDB" id="A0A2X4W8Q0"/>
<protein>
    <submittedName>
        <fullName evidence="2">ABC-type transport system involved in multi-copper enzyme maturation, permease component</fullName>
    </submittedName>
</protein>
<keyword evidence="1" id="KW-0812">Transmembrane</keyword>
<keyword evidence="1" id="KW-0472">Membrane</keyword>
<feature type="transmembrane region" description="Helical" evidence="1">
    <location>
        <begin position="108"/>
        <end position="127"/>
    </location>
</feature>
<organism evidence="2 3">
    <name type="scientific">Lederbergia lenta</name>
    <name type="common">Bacillus lentus</name>
    <dbReference type="NCBI Taxonomy" id="1467"/>
    <lineage>
        <taxon>Bacteria</taxon>
        <taxon>Bacillati</taxon>
        <taxon>Bacillota</taxon>
        <taxon>Bacilli</taxon>
        <taxon>Bacillales</taxon>
        <taxon>Bacillaceae</taxon>
        <taxon>Lederbergia</taxon>
    </lineage>
</organism>
<keyword evidence="3" id="KW-1185">Reference proteome</keyword>
<sequence>MNMTKLIFRYELLQLFRNKFLAIPLFINLLCWGYIIISYEIQPIHYEERAAAFYQGFMWLLLLNLLMIGLFAVYMADKDRENKFESLIVTYQVKNAEWIIGKWLVTQTYALGITLITLLVQISWLLLGKISFGDLVKNVLYVFVQMEGGLILLISLGFLFGILLKNMFAYIFIPAILLLTLGLPFDYTGVALTFDNPRVHLLTPFDYMFIQSPYESIWGIDRVFGTTILHQFIVLLLGGIFILVTILLFRSNRRVQREKKIIPVLIATLLIPTIILSGIRYVQYDQAFKQYVTTGEHYVTGFEGRDEKGLAEWEWENSYYDTYLDNTKYEFSVEQMNLSALLKTDNSIKVRSQLTIKHNGDAPVKDVYLTLQQALNVTECSSKSVMTCSRESDFVIVHFDQMIEPGEQFNVNLAYNGSVLQYRDEGYVEHSFIQNHRVYLPKEAGWYPLIGKRQLVIAREHNNNYVQFELRNARLVEDYPTEFTVEIMNEDSNIPLALTIPEVEAGIYSGTSLYGLSLVGGNLEEVKVGQTRIVGHPEILNGAKNAVKKNQQAWKFIEDWLDIPMTPSVIYILNDEHYYLTRSTPSQEFLIWHAEGLEYVDDSIIAYEIVEYLTNEYASWENEDVRLLGLAMEWSITSHLHEMVGLKNWYVSTWGIPSEVSEVPEPIDVLNGYEDRSKEEFNTVVKFLYTQYKQLDDKSIFDMEAALQKYEGVTNE</sequence>
<evidence type="ECO:0000256" key="1">
    <source>
        <dbReference type="SAM" id="Phobius"/>
    </source>
</evidence>
<dbReference type="EMBL" id="LS483476">
    <property type="protein sequence ID" value="SQI59373.1"/>
    <property type="molecule type" value="Genomic_DNA"/>
</dbReference>
<name>A0A2X4W8Q0_LEDLE</name>
<evidence type="ECO:0000313" key="3">
    <source>
        <dbReference type="Proteomes" id="UP000249134"/>
    </source>
</evidence>